<evidence type="ECO:0000256" key="11">
    <source>
        <dbReference type="HAMAP-Rule" id="MF_03152"/>
    </source>
</evidence>
<feature type="binding site" evidence="11">
    <location>
        <position position="261"/>
    </location>
    <ligand>
        <name>S-adenosyl-L-methionine</name>
        <dbReference type="ChEBI" id="CHEBI:59789"/>
    </ligand>
</feature>
<proteinExistence type="inferred from homology"/>
<keyword evidence="4 11" id="KW-0808">Transferase</keyword>
<evidence type="ECO:0000256" key="6">
    <source>
        <dbReference type="ARBA" id="ARBA00022694"/>
    </source>
</evidence>
<dbReference type="Pfam" id="PF25133">
    <property type="entry name" value="TYW2_N_2"/>
    <property type="match status" value="1"/>
</dbReference>
<keyword evidence="5 11" id="KW-0949">S-adenosyl-L-methionine</keyword>
<dbReference type="Gene3D" id="3.30.300.110">
    <property type="entry name" value="Met-10+ protein-like domains"/>
    <property type="match status" value="1"/>
</dbReference>
<evidence type="ECO:0000256" key="3">
    <source>
        <dbReference type="ARBA" id="ARBA00022603"/>
    </source>
</evidence>
<dbReference type="SUPFAM" id="SSF53335">
    <property type="entry name" value="S-adenosyl-L-methionine-dependent methyltransferases"/>
    <property type="match status" value="1"/>
</dbReference>
<dbReference type="GO" id="GO:0005759">
    <property type="term" value="C:mitochondrial matrix"/>
    <property type="evidence" value="ECO:0007669"/>
    <property type="project" value="UniProtKB-SubCell"/>
</dbReference>
<dbReference type="PANTHER" id="PTHR23245">
    <property type="entry name" value="TRNA METHYLTRANSFERASE"/>
    <property type="match status" value="1"/>
</dbReference>
<comment type="similarity">
    <text evidence="11">Belongs to the TRM5 / TYW2 family.</text>
</comment>
<comment type="similarity">
    <text evidence="1">Belongs to the class I-like SAM-binding methyltransferase superfamily. TRM5/TYW2 family.</text>
</comment>
<feature type="binding site" evidence="11">
    <location>
        <begin position="325"/>
        <end position="326"/>
    </location>
    <ligand>
        <name>S-adenosyl-L-methionine</name>
        <dbReference type="ChEBI" id="CHEBI:59789"/>
    </ligand>
</feature>
<dbReference type="GO" id="GO:0002939">
    <property type="term" value="P:tRNA N1-guanine methylation"/>
    <property type="evidence" value="ECO:0007669"/>
    <property type="project" value="TreeGrafter"/>
</dbReference>
<dbReference type="InterPro" id="IPR025792">
    <property type="entry name" value="tRNA_Gua_MeTrfase_euk"/>
</dbReference>
<feature type="domain" description="SAM-dependent methyltransferase TRM5/TYW2-type" evidence="12">
    <location>
        <begin position="172"/>
        <end position="441"/>
    </location>
</feature>
<reference evidence="13 14" key="1">
    <citation type="submission" date="2015-01" db="EMBL/GenBank/DDBJ databases">
        <title>Evolution of Trichinella species and genotypes.</title>
        <authorList>
            <person name="Korhonen P.K."/>
            <person name="Edoardo P."/>
            <person name="Giuseppe L.R."/>
            <person name="Gasser R.B."/>
        </authorList>
    </citation>
    <scope>NUCLEOTIDE SEQUENCE [LARGE SCALE GENOMIC DNA]</scope>
    <source>
        <strain evidence="13">ISS37</strain>
    </source>
</reference>
<evidence type="ECO:0000256" key="10">
    <source>
        <dbReference type="ARBA" id="ARBA00047783"/>
    </source>
</evidence>
<dbReference type="AlphaFoldDB" id="A0A0V0SNY0"/>
<dbReference type="PANTHER" id="PTHR23245:SF36">
    <property type="entry name" value="TRNA (GUANINE(37)-N1)-METHYLTRANSFERASE"/>
    <property type="match status" value="1"/>
</dbReference>
<organism evidence="13 14">
    <name type="scientific">Trichinella nelsoni</name>
    <dbReference type="NCBI Taxonomy" id="6336"/>
    <lineage>
        <taxon>Eukaryota</taxon>
        <taxon>Metazoa</taxon>
        <taxon>Ecdysozoa</taxon>
        <taxon>Nematoda</taxon>
        <taxon>Enoplea</taxon>
        <taxon>Dorylaimia</taxon>
        <taxon>Trichinellida</taxon>
        <taxon>Trichinellidae</taxon>
        <taxon>Trichinella</taxon>
    </lineage>
</organism>
<evidence type="ECO:0000256" key="7">
    <source>
        <dbReference type="ARBA" id="ARBA00023128"/>
    </source>
</evidence>
<dbReference type="InterPro" id="IPR030382">
    <property type="entry name" value="MeTrfase_TRM5/TYW2"/>
</dbReference>
<dbReference type="InterPro" id="IPR056743">
    <property type="entry name" value="TRM5-TYW2-like_MTfase"/>
</dbReference>
<dbReference type="Gene3D" id="3.40.50.150">
    <property type="entry name" value="Vaccinia Virus protein VP39"/>
    <property type="match status" value="1"/>
</dbReference>
<keyword evidence="7 11" id="KW-0496">Mitochondrion</keyword>
<gene>
    <name evidence="13" type="primary">trmt5</name>
    <name evidence="13" type="ORF">T07_1217</name>
</gene>
<keyword evidence="8 11" id="KW-0539">Nucleus</keyword>
<comment type="subunit">
    <text evidence="11">Monomer.</text>
</comment>
<dbReference type="GO" id="GO:0005634">
    <property type="term" value="C:nucleus"/>
    <property type="evidence" value="ECO:0007669"/>
    <property type="project" value="UniProtKB-SubCell"/>
</dbReference>
<dbReference type="OrthoDB" id="408788at2759"/>
<sequence>MQINEFVKWNHVPLVFDGERTAQESSAIHEHVADIKLIIKLNKMFKFGRVWPKVKGMKILDKTLFLTTIVAPCVHVDTQKFCFEKIACYLQPYYLKLRCFKNTRSISDHMKQILLDPDLCDSTKIAKLLHENGYLSDGLQIDSREIEISYDNWSLDDILNAVLPDGQSFSSFSLIGHIAHLNLKEPLLPFKNIIADVLLDKVPKCTTVVNKMDIIEDEFRNLRFEHLSGVMEYVTRVRENGCTYELDFSQVFWNPRLGTEHQRLVNCFQRGDCVFDVFAGVGPFVIPAAKKRCRVYANDLNPKCIRWLQKNCQINKVKIEMYNEDGSEFLKAYCSHELAKLCRENFPGKCHFIMNLPATAVTFLPHFIGLMDNSEIGSVKHFPHVYVHCYTFSKDENSSADAQKQVQEAFKEWEITNIALHCVRNFCSSFSHMSVNMKNKAALNNSEIICIF</sequence>
<dbReference type="EMBL" id="JYDL01000001">
    <property type="protein sequence ID" value="KRX28331.1"/>
    <property type="molecule type" value="Genomic_DNA"/>
</dbReference>
<keyword evidence="14" id="KW-1185">Reference proteome</keyword>
<evidence type="ECO:0000256" key="9">
    <source>
        <dbReference type="ARBA" id="ARBA00045951"/>
    </source>
</evidence>
<evidence type="ECO:0000313" key="13">
    <source>
        <dbReference type="EMBL" id="KRX28331.1"/>
    </source>
</evidence>
<comment type="function">
    <text evidence="11">Specifically methylates the N1 position of guanosine-37 in various cytoplasmic and mitochondrial tRNAs. Methylation is not dependent on the nature of the nucleoside 5' of the target nucleoside. This is the first step in the biosynthesis of wybutosine (yW), a modified base adjacent to the anticodon of tRNAs and required for accurate decoding.</text>
</comment>
<dbReference type="Proteomes" id="UP000054630">
    <property type="component" value="Unassembled WGS sequence"/>
</dbReference>
<dbReference type="InterPro" id="IPR056744">
    <property type="entry name" value="TRM5/TYW2-like_N"/>
</dbReference>
<comment type="catalytic activity">
    <reaction evidence="10 11">
        <text>guanosine(37) in tRNA + S-adenosyl-L-methionine = N(1)-methylguanosine(37) in tRNA + S-adenosyl-L-homocysteine + H(+)</text>
        <dbReference type="Rhea" id="RHEA:36899"/>
        <dbReference type="Rhea" id="RHEA-COMP:10145"/>
        <dbReference type="Rhea" id="RHEA-COMP:10147"/>
        <dbReference type="ChEBI" id="CHEBI:15378"/>
        <dbReference type="ChEBI" id="CHEBI:57856"/>
        <dbReference type="ChEBI" id="CHEBI:59789"/>
        <dbReference type="ChEBI" id="CHEBI:73542"/>
        <dbReference type="ChEBI" id="CHEBI:74269"/>
        <dbReference type="EC" id="2.1.1.228"/>
    </reaction>
</comment>
<evidence type="ECO:0000256" key="8">
    <source>
        <dbReference type="ARBA" id="ARBA00023242"/>
    </source>
</evidence>
<keyword evidence="3 11" id="KW-0489">Methyltransferase</keyword>
<evidence type="ECO:0000256" key="4">
    <source>
        <dbReference type="ARBA" id="ARBA00022679"/>
    </source>
</evidence>
<dbReference type="HAMAP" id="MF_03152">
    <property type="entry name" value="TRM5"/>
    <property type="match status" value="1"/>
</dbReference>
<protein>
    <recommendedName>
        <fullName evidence="11">tRNA (guanine(37)-N1)-methyltransferase</fullName>
        <ecNumber evidence="11">2.1.1.228</ecNumber>
    </recommendedName>
    <alternativeName>
        <fullName evidence="11">M1G-methyltransferase</fullName>
    </alternativeName>
    <alternativeName>
        <fullName evidence="11">tRNA [GM37] methyltransferase</fullName>
    </alternativeName>
    <alternativeName>
        <fullName evidence="11">tRNA methyltransferase 5 homolog</fullName>
    </alternativeName>
</protein>
<accession>A0A0V0SNY0</accession>
<feature type="binding site" evidence="11">
    <location>
        <position position="355"/>
    </location>
    <ligand>
        <name>S-adenosyl-L-methionine</name>
        <dbReference type="ChEBI" id="CHEBI:59789"/>
    </ligand>
</feature>
<evidence type="ECO:0000313" key="14">
    <source>
        <dbReference type="Proteomes" id="UP000054630"/>
    </source>
</evidence>
<feature type="binding site" evidence="11">
    <location>
        <begin position="299"/>
        <end position="300"/>
    </location>
    <ligand>
        <name>S-adenosyl-L-methionine</name>
        <dbReference type="ChEBI" id="CHEBI:59789"/>
    </ligand>
</feature>
<comment type="subcellular location">
    <subcellularLocation>
        <location evidence="11">Mitochondrion matrix</location>
    </subcellularLocation>
    <subcellularLocation>
        <location evidence="11">Nucleus</location>
    </subcellularLocation>
    <subcellularLocation>
        <location evidence="11">Cytoplasm</location>
    </subcellularLocation>
    <text evidence="11">Predominantly in the mitochondria and in the nucleus.</text>
</comment>
<dbReference type="PROSITE" id="PS51684">
    <property type="entry name" value="SAM_MT_TRM5_TYW2"/>
    <property type="match status" value="1"/>
</dbReference>
<evidence type="ECO:0000256" key="2">
    <source>
        <dbReference type="ARBA" id="ARBA00022490"/>
    </source>
</evidence>
<keyword evidence="6 11" id="KW-0819">tRNA processing</keyword>
<evidence type="ECO:0000256" key="1">
    <source>
        <dbReference type="ARBA" id="ARBA00009775"/>
    </source>
</evidence>
<comment type="function">
    <text evidence="9">Involved in mitochondrial tRNA methylation. Specifically methylates the N1 position of guanosine-37 in various tRNAs. Methylation is not dependent on the nature of the nucleoside 5' of the target nucleoside. This is the first step in the biosynthesis of wybutosine (yW), a modified base adjacent to the anticodon of tRNAs and required for accurate decoding.</text>
</comment>
<evidence type="ECO:0000259" key="12">
    <source>
        <dbReference type="PROSITE" id="PS51684"/>
    </source>
</evidence>
<dbReference type="EC" id="2.1.1.228" evidence="11"/>
<keyword evidence="2 11" id="KW-0963">Cytoplasm</keyword>
<name>A0A0V0SNY0_9BILA</name>
<dbReference type="Pfam" id="PF02475">
    <property type="entry name" value="TRM5-TYW2_MTfase"/>
    <property type="match status" value="1"/>
</dbReference>
<dbReference type="GO" id="GO:0070901">
    <property type="term" value="P:mitochondrial tRNA methylation"/>
    <property type="evidence" value="ECO:0007669"/>
    <property type="project" value="UniProtKB-ARBA"/>
</dbReference>
<dbReference type="FunFam" id="3.30.300.110:FF:000001">
    <property type="entry name" value="tRNA (guanine(37)-N1)-methyltransferase"/>
    <property type="match status" value="1"/>
</dbReference>
<evidence type="ECO:0000256" key="5">
    <source>
        <dbReference type="ARBA" id="ARBA00022691"/>
    </source>
</evidence>
<dbReference type="CDD" id="cd02440">
    <property type="entry name" value="AdoMet_MTases"/>
    <property type="match status" value="1"/>
</dbReference>
<dbReference type="InterPro" id="IPR029063">
    <property type="entry name" value="SAM-dependent_MTases_sf"/>
</dbReference>
<dbReference type="STRING" id="6336.A0A0V0SNY0"/>
<dbReference type="GO" id="GO:0052906">
    <property type="term" value="F:tRNA (guanine(37)-N1)-methyltransferase activity"/>
    <property type="evidence" value="ECO:0007669"/>
    <property type="project" value="UniProtKB-UniRule"/>
</dbReference>
<comment type="caution">
    <text evidence="13">The sequence shown here is derived from an EMBL/GenBank/DDBJ whole genome shotgun (WGS) entry which is preliminary data.</text>
</comment>